<sequence length="187" mass="19769">MGPDPGPKAELRAVVAEREPLVAPERLLWEPRAEVAEALSPQRKFEKLRGPGGGSPLQLDLSPQQPLRLVEAPLAPADETAPSRGREETFFRGWPGSTALDSPPWQTVSALREGGGLWRGASAAGSARDASPLGALLAIEDAAPRWPGERADGYGPLCEGWAEGRARGHARKSWDFTSGLACFGSGG</sequence>
<dbReference type="EMBL" id="CAUYUJ010018048">
    <property type="protein sequence ID" value="CAK0880183.1"/>
    <property type="molecule type" value="Genomic_DNA"/>
</dbReference>
<proteinExistence type="predicted"/>
<reference evidence="2" key="1">
    <citation type="submission" date="2023-10" db="EMBL/GenBank/DDBJ databases">
        <authorList>
            <person name="Chen Y."/>
            <person name="Shah S."/>
            <person name="Dougan E. K."/>
            <person name="Thang M."/>
            <person name="Chan C."/>
        </authorList>
    </citation>
    <scope>NUCLEOTIDE SEQUENCE [LARGE SCALE GENOMIC DNA]</scope>
</reference>
<comment type="caution">
    <text evidence="2">The sequence shown here is derived from an EMBL/GenBank/DDBJ whole genome shotgun (WGS) entry which is preliminary data.</text>
</comment>
<name>A0ABN9W2B2_9DINO</name>
<feature type="compositionally biased region" description="Low complexity" evidence="1">
    <location>
        <begin position="56"/>
        <end position="69"/>
    </location>
</feature>
<feature type="region of interest" description="Disordered" evidence="1">
    <location>
        <begin position="40"/>
        <end position="104"/>
    </location>
</feature>
<organism evidence="2 3">
    <name type="scientific">Prorocentrum cordatum</name>
    <dbReference type="NCBI Taxonomy" id="2364126"/>
    <lineage>
        <taxon>Eukaryota</taxon>
        <taxon>Sar</taxon>
        <taxon>Alveolata</taxon>
        <taxon>Dinophyceae</taxon>
        <taxon>Prorocentrales</taxon>
        <taxon>Prorocentraceae</taxon>
        <taxon>Prorocentrum</taxon>
    </lineage>
</organism>
<evidence type="ECO:0000256" key="1">
    <source>
        <dbReference type="SAM" id="MobiDB-lite"/>
    </source>
</evidence>
<dbReference type="Proteomes" id="UP001189429">
    <property type="component" value="Unassembled WGS sequence"/>
</dbReference>
<keyword evidence="3" id="KW-1185">Reference proteome</keyword>
<protein>
    <submittedName>
        <fullName evidence="2">Uncharacterized protein</fullName>
    </submittedName>
</protein>
<gene>
    <name evidence="2" type="ORF">PCOR1329_LOCUS63403</name>
</gene>
<accession>A0ABN9W2B2</accession>
<evidence type="ECO:0000313" key="2">
    <source>
        <dbReference type="EMBL" id="CAK0880183.1"/>
    </source>
</evidence>
<evidence type="ECO:0000313" key="3">
    <source>
        <dbReference type="Proteomes" id="UP001189429"/>
    </source>
</evidence>